<dbReference type="SUPFAM" id="SSF53850">
    <property type="entry name" value="Periplasmic binding protein-like II"/>
    <property type="match status" value="1"/>
</dbReference>
<dbReference type="InterPro" id="IPR036390">
    <property type="entry name" value="WH_DNA-bd_sf"/>
</dbReference>
<keyword evidence="2" id="KW-0805">Transcription regulation</keyword>
<dbReference type="InterPro" id="IPR005119">
    <property type="entry name" value="LysR_subst-bd"/>
</dbReference>
<keyword evidence="7" id="KW-1185">Reference proteome</keyword>
<dbReference type="InterPro" id="IPR036388">
    <property type="entry name" value="WH-like_DNA-bd_sf"/>
</dbReference>
<dbReference type="CDD" id="cd05466">
    <property type="entry name" value="PBP2_LTTR_substrate"/>
    <property type="match status" value="1"/>
</dbReference>
<evidence type="ECO:0000313" key="6">
    <source>
        <dbReference type="EMBL" id="CCK75257.1"/>
    </source>
</evidence>
<dbReference type="Proteomes" id="UP000032749">
    <property type="component" value="Chromosome"/>
</dbReference>
<dbReference type="GO" id="GO:0000976">
    <property type="term" value="F:transcription cis-regulatory region binding"/>
    <property type="evidence" value="ECO:0007669"/>
    <property type="project" value="TreeGrafter"/>
</dbReference>
<reference evidence="6 7" key="1">
    <citation type="journal article" date="2013" name="Nat. Commun.">
        <title>Genome sequence and functional genomic analysis of the oil-degrading bacterium Oleispira antarctica.</title>
        <authorList>
            <person name="Kube M."/>
            <person name="Chernikova T.N."/>
            <person name="Al-Ramahi Y."/>
            <person name="Beloqui A."/>
            <person name="Lopez-Cortez N."/>
            <person name="Guazzaroni M.E."/>
            <person name="Heipieper H.J."/>
            <person name="Klages S."/>
            <person name="Kotsyurbenko O.R."/>
            <person name="Langer I."/>
            <person name="Nechitaylo T.Y."/>
            <person name="Lunsdorf H."/>
            <person name="Fernandez M."/>
            <person name="Juarez S."/>
            <person name="Ciordia S."/>
            <person name="Singer A."/>
            <person name="Kagan O."/>
            <person name="Egorova O."/>
            <person name="Petit P.A."/>
            <person name="Stogios P."/>
            <person name="Kim Y."/>
            <person name="Tchigvintsev A."/>
            <person name="Flick R."/>
            <person name="Denaro R."/>
            <person name="Genovese M."/>
            <person name="Albar J.P."/>
            <person name="Reva O.N."/>
            <person name="Martinez-Gomariz M."/>
            <person name="Tran H."/>
            <person name="Ferrer M."/>
            <person name="Savchenko A."/>
            <person name="Yakunin A.F."/>
            <person name="Yakimov M.M."/>
            <person name="Golyshina O.V."/>
            <person name="Reinhardt R."/>
            <person name="Golyshin P.N."/>
        </authorList>
    </citation>
    <scope>NUCLEOTIDE SEQUENCE [LARGE SCALE GENOMIC DNA]</scope>
</reference>
<organism evidence="6 7">
    <name type="scientific">Oleispira antarctica RB-8</name>
    <dbReference type="NCBI Taxonomy" id="698738"/>
    <lineage>
        <taxon>Bacteria</taxon>
        <taxon>Pseudomonadati</taxon>
        <taxon>Pseudomonadota</taxon>
        <taxon>Gammaproteobacteria</taxon>
        <taxon>Oceanospirillales</taxon>
        <taxon>Oceanospirillaceae</taxon>
        <taxon>Oleispira</taxon>
    </lineage>
</organism>
<dbReference type="FunFam" id="1.10.10.10:FF:000001">
    <property type="entry name" value="LysR family transcriptional regulator"/>
    <property type="match status" value="1"/>
</dbReference>
<dbReference type="InterPro" id="IPR000847">
    <property type="entry name" value="LysR_HTH_N"/>
</dbReference>
<dbReference type="KEGG" id="oai:OLEAN_C10810"/>
<evidence type="ECO:0000256" key="4">
    <source>
        <dbReference type="ARBA" id="ARBA00023163"/>
    </source>
</evidence>
<dbReference type="PROSITE" id="PS50931">
    <property type="entry name" value="HTH_LYSR"/>
    <property type="match status" value="1"/>
</dbReference>
<protein>
    <submittedName>
        <fullName evidence="6">Transcriptional regulator, LysR family</fullName>
    </submittedName>
</protein>
<dbReference type="Gene3D" id="3.40.190.290">
    <property type="match status" value="1"/>
</dbReference>
<dbReference type="STRING" id="698738.OLEAN_C10810"/>
<dbReference type="PANTHER" id="PTHR30126">
    <property type="entry name" value="HTH-TYPE TRANSCRIPTIONAL REGULATOR"/>
    <property type="match status" value="1"/>
</dbReference>
<dbReference type="SUPFAM" id="SSF46785">
    <property type="entry name" value="Winged helix' DNA-binding domain"/>
    <property type="match status" value="1"/>
</dbReference>
<dbReference type="PATRIC" id="fig|698738.3.peg.1124"/>
<evidence type="ECO:0000259" key="5">
    <source>
        <dbReference type="PROSITE" id="PS50931"/>
    </source>
</evidence>
<keyword evidence="3" id="KW-0238">DNA-binding</keyword>
<dbReference type="Pfam" id="PF00126">
    <property type="entry name" value="HTH_1"/>
    <property type="match status" value="1"/>
</dbReference>
<accession>R4YL16</accession>
<evidence type="ECO:0000256" key="1">
    <source>
        <dbReference type="ARBA" id="ARBA00009437"/>
    </source>
</evidence>
<dbReference type="AlphaFoldDB" id="R4YL16"/>
<feature type="domain" description="HTH lysR-type" evidence="5">
    <location>
        <begin position="1"/>
        <end position="59"/>
    </location>
</feature>
<keyword evidence="4" id="KW-0804">Transcription</keyword>
<proteinExistence type="inferred from homology"/>
<name>R4YL16_OLEAN</name>
<dbReference type="EMBL" id="FO203512">
    <property type="protein sequence ID" value="CCK75257.1"/>
    <property type="molecule type" value="Genomic_DNA"/>
</dbReference>
<dbReference type="HOGENOM" id="CLU_039613_35_0_6"/>
<comment type="similarity">
    <text evidence="1">Belongs to the LysR transcriptional regulatory family.</text>
</comment>
<sequence>MYNLEQLRMFVETAHLGSFSACARKLGKVQSAVSQGIANLEIDLDSRLFDRRTRKPSLTPAGERLLSYAQAILLQMDELDSAVKAMGRQEETLIRLAVDNALLLPNLYIVLSRFESQFPATDIEVVSTTSFDVLEALENDQADIGLTFVEFDFNREVELGYIGSLIFYPVCHPDHPLAQFSEITAGDLLPHRQIMSRSLKGSMPTQLPKMSSKAWYCNSYTAMQLLAEQGVGWCYLPDYLVEQAIQAENLKKMKFSFDHKPWKLSIELVRQKNKALGPALTWLHDELKELLDE</sequence>
<dbReference type="PANTHER" id="PTHR30126:SF91">
    <property type="entry name" value="LYSR FAMILY TRANSCRIPTIONAL REGULATOR"/>
    <property type="match status" value="1"/>
</dbReference>
<dbReference type="Pfam" id="PF03466">
    <property type="entry name" value="LysR_substrate"/>
    <property type="match status" value="1"/>
</dbReference>
<evidence type="ECO:0000256" key="3">
    <source>
        <dbReference type="ARBA" id="ARBA00023125"/>
    </source>
</evidence>
<gene>
    <name evidence="6" type="ORF">OLEAN_C10810</name>
</gene>
<evidence type="ECO:0000313" key="7">
    <source>
        <dbReference type="Proteomes" id="UP000032749"/>
    </source>
</evidence>
<dbReference type="GO" id="GO:0003700">
    <property type="term" value="F:DNA-binding transcription factor activity"/>
    <property type="evidence" value="ECO:0007669"/>
    <property type="project" value="InterPro"/>
</dbReference>
<dbReference type="OrthoDB" id="196624at2"/>
<evidence type="ECO:0000256" key="2">
    <source>
        <dbReference type="ARBA" id="ARBA00023015"/>
    </source>
</evidence>
<dbReference type="Gene3D" id="1.10.10.10">
    <property type="entry name" value="Winged helix-like DNA-binding domain superfamily/Winged helix DNA-binding domain"/>
    <property type="match status" value="1"/>
</dbReference>